<protein>
    <recommendedName>
        <fullName evidence="2">Ig-like domain-containing protein</fullName>
    </recommendedName>
</protein>
<gene>
    <name evidence="1" type="primary">LOC107817585</name>
</gene>
<dbReference type="KEGG" id="nta:107817585"/>
<dbReference type="PaxDb" id="4097-A0A1S4CD87"/>
<sequence>MPFTFRHLLHLYSPKLFRDGVFFLVAKSKRLLVSPEDDRDRGWYTCFVAAPTSGLVGEENMSFPEKWNFAPTMEVFEEILDFCAWVEKLIYVAPMERRSWKYLSRRFGWKVKTHGFVIRGVSPASVSSARLTVSLAQETIPRSFSKRKVDGACGSEEEEEELEEGSLVRGPRVRRRVISDDEAILSPSSIPVNEPADATLVNSNEEMNAPPRESTDKLFSRGFDSGDFGPIFEELPFASLPVSVPVCSQSTVPITAATAPSVAAFTSSTIPISTTSHVEVGTSNSNRVMKKVTIKSLKMVIC</sequence>
<reference evidence="1" key="1">
    <citation type="submission" date="2025-08" db="UniProtKB">
        <authorList>
            <consortium name="RefSeq"/>
        </authorList>
    </citation>
    <scope>IDENTIFICATION</scope>
</reference>
<evidence type="ECO:0000313" key="1">
    <source>
        <dbReference type="RefSeq" id="XP_016498924.1"/>
    </source>
</evidence>
<dbReference type="AlphaFoldDB" id="A0A1S4CD87"/>
<dbReference type="RefSeq" id="XP_016498924.1">
    <property type="nucleotide sequence ID" value="XM_016643438.1"/>
</dbReference>
<name>A0A1S4CD87_TOBAC</name>
<accession>A0A1S4CD87</accession>
<evidence type="ECO:0008006" key="2">
    <source>
        <dbReference type="Google" id="ProtNLM"/>
    </source>
</evidence>
<dbReference type="OrthoDB" id="1242598at2759"/>
<organism evidence="1">
    <name type="scientific">Nicotiana tabacum</name>
    <name type="common">Common tobacco</name>
    <dbReference type="NCBI Taxonomy" id="4097"/>
    <lineage>
        <taxon>Eukaryota</taxon>
        <taxon>Viridiplantae</taxon>
        <taxon>Streptophyta</taxon>
        <taxon>Embryophyta</taxon>
        <taxon>Tracheophyta</taxon>
        <taxon>Spermatophyta</taxon>
        <taxon>Magnoliopsida</taxon>
        <taxon>eudicotyledons</taxon>
        <taxon>Gunneridae</taxon>
        <taxon>Pentapetalae</taxon>
        <taxon>asterids</taxon>
        <taxon>lamiids</taxon>
        <taxon>Solanales</taxon>
        <taxon>Solanaceae</taxon>
        <taxon>Nicotianoideae</taxon>
        <taxon>Nicotianeae</taxon>
        <taxon>Nicotiana</taxon>
    </lineage>
</organism>
<proteinExistence type="predicted"/>